<evidence type="ECO:0000256" key="1">
    <source>
        <dbReference type="ARBA" id="ARBA00004651"/>
    </source>
</evidence>
<evidence type="ECO:0000313" key="10">
    <source>
        <dbReference type="Proteomes" id="UP000243904"/>
    </source>
</evidence>
<sequence length="279" mass="30317">MTDASIPTSAAPAPPVQKRTGRRLVSRLVPVATTLLCLLIWEAAVRLLKVPVFMLPPPSAVLHEVVAQHAYFLKNAIATAWAVILGFVLAVLVGVPMATVMVYSKTFSEAIHPVLITAQVLPKVALAPLFIVWFGFGLLPKVIMTFLIAFFPIVIDTLTGLMAVRPESLMLIRSMGGNRWQAFWKVRLPTALPSMFAGFKVAMTFAVVGAIVAEFVASDSGLGYVLVEARANLSMVTVFAAITWLIVMGFAFYYVVEVAERMFLKGRSRKHGQELGAGL</sequence>
<keyword evidence="2 7" id="KW-0813">Transport</keyword>
<dbReference type="PANTHER" id="PTHR30151">
    <property type="entry name" value="ALKANE SULFONATE ABC TRANSPORTER-RELATED, MEMBRANE SUBUNIT"/>
    <property type="match status" value="1"/>
</dbReference>
<reference evidence="10" key="1">
    <citation type="submission" date="2016-10" db="EMBL/GenBank/DDBJ databases">
        <authorList>
            <person name="Varghese N."/>
            <person name="Submissions S."/>
        </authorList>
    </citation>
    <scope>NUCLEOTIDE SEQUENCE [LARGE SCALE GENOMIC DNA]</scope>
    <source>
        <strain evidence="10">GAS369</strain>
    </source>
</reference>
<dbReference type="Gene3D" id="1.10.3720.10">
    <property type="entry name" value="MetI-like"/>
    <property type="match status" value="1"/>
</dbReference>
<comment type="similarity">
    <text evidence="7">Belongs to the binding-protein-dependent transport system permease family.</text>
</comment>
<dbReference type="GO" id="GO:0055085">
    <property type="term" value="P:transmembrane transport"/>
    <property type="evidence" value="ECO:0007669"/>
    <property type="project" value="InterPro"/>
</dbReference>
<dbReference type="GO" id="GO:0005886">
    <property type="term" value="C:plasma membrane"/>
    <property type="evidence" value="ECO:0007669"/>
    <property type="project" value="UniProtKB-SubCell"/>
</dbReference>
<feature type="transmembrane region" description="Helical" evidence="7">
    <location>
        <begin position="80"/>
        <end position="103"/>
    </location>
</feature>
<keyword evidence="5 7" id="KW-1133">Transmembrane helix</keyword>
<keyword evidence="6 7" id="KW-0472">Membrane</keyword>
<feature type="transmembrane region" description="Helical" evidence="7">
    <location>
        <begin position="233"/>
        <end position="256"/>
    </location>
</feature>
<dbReference type="PANTHER" id="PTHR30151:SF20">
    <property type="entry name" value="ABC TRANSPORTER PERMEASE PROTEIN HI_0355-RELATED"/>
    <property type="match status" value="1"/>
</dbReference>
<dbReference type="RefSeq" id="WP_146687255.1">
    <property type="nucleotide sequence ID" value="NZ_LT629750.1"/>
</dbReference>
<feature type="transmembrane region" description="Helical" evidence="7">
    <location>
        <begin position="142"/>
        <end position="165"/>
    </location>
</feature>
<dbReference type="SUPFAM" id="SSF161098">
    <property type="entry name" value="MetI-like"/>
    <property type="match status" value="1"/>
</dbReference>
<dbReference type="InterPro" id="IPR000515">
    <property type="entry name" value="MetI-like"/>
</dbReference>
<comment type="subcellular location">
    <subcellularLocation>
        <location evidence="1 7">Cell membrane</location>
        <topology evidence="1 7">Multi-pass membrane protein</topology>
    </subcellularLocation>
</comment>
<feature type="transmembrane region" description="Helical" evidence="7">
    <location>
        <begin position="115"/>
        <end position="136"/>
    </location>
</feature>
<dbReference type="EMBL" id="LT629750">
    <property type="protein sequence ID" value="SDS49231.1"/>
    <property type="molecule type" value="Genomic_DNA"/>
</dbReference>
<protein>
    <submittedName>
        <fullName evidence="9">NitT/TauT family transport system permease protein</fullName>
    </submittedName>
</protein>
<organism evidence="9 10">
    <name type="scientific">Bradyrhizobium canariense</name>
    <dbReference type="NCBI Taxonomy" id="255045"/>
    <lineage>
        <taxon>Bacteria</taxon>
        <taxon>Pseudomonadati</taxon>
        <taxon>Pseudomonadota</taxon>
        <taxon>Alphaproteobacteria</taxon>
        <taxon>Hyphomicrobiales</taxon>
        <taxon>Nitrobacteraceae</taxon>
        <taxon>Bradyrhizobium</taxon>
    </lineage>
</organism>
<dbReference type="InterPro" id="IPR035906">
    <property type="entry name" value="MetI-like_sf"/>
</dbReference>
<evidence type="ECO:0000256" key="6">
    <source>
        <dbReference type="ARBA" id="ARBA00023136"/>
    </source>
</evidence>
<evidence type="ECO:0000256" key="3">
    <source>
        <dbReference type="ARBA" id="ARBA00022475"/>
    </source>
</evidence>
<keyword evidence="10" id="KW-1185">Reference proteome</keyword>
<keyword evidence="4 7" id="KW-0812">Transmembrane</keyword>
<feature type="transmembrane region" description="Helical" evidence="7">
    <location>
        <begin position="186"/>
        <end position="213"/>
    </location>
</feature>
<proteinExistence type="inferred from homology"/>
<dbReference type="Proteomes" id="UP000243904">
    <property type="component" value="Chromosome I"/>
</dbReference>
<feature type="domain" description="ABC transmembrane type-1" evidence="8">
    <location>
        <begin position="76"/>
        <end position="256"/>
    </location>
</feature>
<gene>
    <name evidence="9" type="ORF">SAMN05444158_2224</name>
</gene>
<evidence type="ECO:0000256" key="7">
    <source>
        <dbReference type="RuleBase" id="RU363032"/>
    </source>
</evidence>
<evidence type="ECO:0000256" key="2">
    <source>
        <dbReference type="ARBA" id="ARBA00022448"/>
    </source>
</evidence>
<feature type="transmembrane region" description="Helical" evidence="7">
    <location>
        <begin position="28"/>
        <end position="48"/>
    </location>
</feature>
<keyword evidence="3" id="KW-1003">Cell membrane</keyword>
<dbReference type="PROSITE" id="PS50928">
    <property type="entry name" value="ABC_TM1"/>
    <property type="match status" value="1"/>
</dbReference>
<evidence type="ECO:0000259" key="8">
    <source>
        <dbReference type="PROSITE" id="PS50928"/>
    </source>
</evidence>
<evidence type="ECO:0000313" key="9">
    <source>
        <dbReference type="EMBL" id="SDS49231.1"/>
    </source>
</evidence>
<dbReference type="CDD" id="cd06261">
    <property type="entry name" value="TM_PBP2"/>
    <property type="match status" value="1"/>
</dbReference>
<evidence type="ECO:0000256" key="4">
    <source>
        <dbReference type="ARBA" id="ARBA00022692"/>
    </source>
</evidence>
<dbReference type="Pfam" id="PF00528">
    <property type="entry name" value="BPD_transp_1"/>
    <property type="match status" value="1"/>
</dbReference>
<name>A0A1H1SMU7_9BRAD</name>
<evidence type="ECO:0000256" key="5">
    <source>
        <dbReference type="ARBA" id="ARBA00022989"/>
    </source>
</evidence>
<dbReference type="AlphaFoldDB" id="A0A1H1SMU7"/>
<accession>A0A1H1SMU7</accession>